<name>A0A427BBJ5_ENSVE</name>
<sequence length="88" mass="9501">MCARATEESLARESVPMGKGDVDDSCLLAEMSPAHRGGAYEGDTYGQATYEQGRSPATCRGVVCKDDDHLQRRRHAQVVPPAVEASLH</sequence>
<protein>
    <submittedName>
        <fullName evidence="2">Uncharacterized protein</fullName>
    </submittedName>
</protein>
<comment type="caution">
    <text evidence="2">The sequence shown here is derived from an EMBL/GenBank/DDBJ whole genome shotgun (WGS) entry which is preliminary data.</text>
</comment>
<dbReference type="AlphaFoldDB" id="A0A427BBJ5"/>
<evidence type="ECO:0000313" key="3">
    <source>
        <dbReference type="Proteomes" id="UP000287651"/>
    </source>
</evidence>
<evidence type="ECO:0000256" key="1">
    <source>
        <dbReference type="SAM" id="MobiDB-lite"/>
    </source>
</evidence>
<proteinExistence type="predicted"/>
<gene>
    <name evidence="2" type="ORF">B296_00000426</name>
</gene>
<organism evidence="2 3">
    <name type="scientific">Ensete ventricosum</name>
    <name type="common">Abyssinian banana</name>
    <name type="synonym">Musa ensete</name>
    <dbReference type="NCBI Taxonomy" id="4639"/>
    <lineage>
        <taxon>Eukaryota</taxon>
        <taxon>Viridiplantae</taxon>
        <taxon>Streptophyta</taxon>
        <taxon>Embryophyta</taxon>
        <taxon>Tracheophyta</taxon>
        <taxon>Spermatophyta</taxon>
        <taxon>Magnoliopsida</taxon>
        <taxon>Liliopsida</taxon>
        <taxon>Zingiberales</taxon>
        <taxon>Musaceae</taxon>
        <taxon>Ensete</taxon>
    </lineage>
</organism>
<dbReference type="Proteomes" id="UP000287651">
    <property type="component" value="Unassembled WGS sequence"/>
</dbReference>
<evidence type="ECO:0000313" key="2">
    <source>
        <dbReference type="EMBL" id="RRT85818.1"/>
    </source>
</evidence>
<feature type="compositionally biased region" description="Basic and acidic residues" evidence="1">
    <location>
        <begin position="1"/>
        <end position="11"/>
    </location>
</feature>
<reference evidence="2 3" key="1">
    <citation type="journal article" date="2014" name="Agronomy (Basel)">
        <title>A Draft Genome Sequence for Ensete ventricosum, the Drought-Tolerant Tree Against Hunger.</title>
        <authorList>
            <person name="Harrison J."/>
            <person name="Moore K.A."/>
            <person name="Paszkiewicz K."/>
            <person name="Jones T."/>
            <person name="Grant M."/>
            <person name="Ambacheew D."/>
            <person name="Muzemil S."/>
            <person name="Studholme D.J."/>
        </authorList>
    </citation>
    <scope>NUCLEOTIDE SEQUENCE [LARGE SCALE GENOMIC DNA]</scope>
</reference>
<feature type="region of interest" description="Disordered" evidence="1">
    <location>
        <begin position="1"/>
        <end position="22"/>
    </location>
</feature>
<accession>A0A427BBJ5</accession>
<dbReference type="EMBL" id="AMZH03000056">
    <property type="protein sequence ID" value="RRT85818.1"/>
    <property type="molecule type" value="Genomic_DNA"/>
</dbReference>